<evidence type="ECO:0000313" key="9">
    <source>
        <dbReference type="EMBL" id="GFR70591.1"/>
    </source>
</evidence>
<comment type="caution">
    <text evidence="9">The sequence shown here is derived from an EMBL/GenBank/DDBJ whole genome shotgun (WGS) entry which is preliminary data.</text>
</comment>
<feature type="transmembrane region" description="Helical" evidence="8">
    <location>
        <begin position="138"/>
        <end position="160"/>
    </location>
</feature>
<keyword evidence="3" id="KW-0808">Transferase</keyword>
<feature type="transmembrane region" description="Helical" evidence="8">
    <location>
        <begin position="167"/>
        <end position="188"/>
    </location>
</feature>
<keyword evidence="5 8" id="KW-1133">Transmembrane helix</keyword>
<keyword evidence="3" id="KW-0328">Glycosyltransferase</keyword>
<keyword evidence="6 8" id="KW-0472">Membrane</keyword>
<evidence type="ECO:0000256" key="5">
    <source>
        <dbReference type="ARBA" id="ARBA00022989"/>
    </source>
</evidence>
<dbReference type="PANTHER" id="PTHR22914:SF42">
    <property type="entry name" value="CHITIN SYNTHASE"/>
    <property type="match status" value="1"/>
</dbReference>
<feature type="region of interest" description="Disordered" evidence="7">
    <location>
        <begin position="565"/>
        <end position="603"/>
    </location>
</feature>
<proteinExistence type="predicted"/>
<feature type="region of interest" description="Disordered" evidence="7">
    <location>
        <begin position="640"/>
        <end position="663"/>
    </location>
</feature>
<organism evidence="9 10">
    <name type="scientific">Elysia marginata</name>
    <dbReference type="NCBI Taxonomy" id="1093978"/>
    <lineage>
        <taxon>Eukaryota</taxon>
        <taxon>Metazoa</taxon>
        <taxon>Spiralia</taxon>
        <taxon>Lophotrochozoa</taxon>
        <taxon>Mollusca</taxon>
        <taxon>Gastropoda</taxon>
        <taxon>Heterobranchia</taxon>
        <taxon>Euthyneura</taxon>
        <taxon>Panpulmonata</taxon>
        <taxon>Sacoglossa</taxon>
        <taxon>Placobranchoidea</taxon>
        <taxon>Plakobranchidae</taxon>
        <taxon>Elysia</taxon>
    </lineage>
</organism>
<evidence type="ECO:0000256" key="1">
    <source>
        <dbReference type="ARBA" id="ARBA00004141"/>
    </source>
</evidence>
<dbReference type="GO" id="GO:0016020">
    <property type="term" value="C:membrane"/>
    <property type="evidence" value="ECO:0007669"/>
    <property type="project" value="UniProtKB-SubCell"/>
</dbReference>
<feature type="region of interest" description="Disordered" evidence="7">
    <location>
        <begin position="334"/>
        <end position="377"/>
    </location>
</feature>
<feature type="transmembrane region" description="Helical" evidence="8">
    <location>
        <begin position="200"/>
        <end position="219"/>
    </location>
</feature>
<protein>
    <recommendedName>
        <fullName evidence="2">chitin synthase</fullName>
        <ecNumber evidence="2">2.4.1.16</ecNumber>
    </recommendedName>
</protein>
<feature type="transmembrane region" description="Helical" evidence="8">
    <location>
        <begin position="453"/>
        <end position="473"/>
    </location>
</feature>
<accession>A0AAV4FC33</accession>
<feature type="region of interest" description="Disordered" evidence="7">
    <location>
        <begin position="765"/>
        <end position="784"/>
    </location>
</feature>
<name>A0AAV4FC33_9GAST</name>
<comment type="subcellular location">
    <subcellularLocation>
        <location evidence="1">Membrane</location>
        <topology evidence="1">Multi-pass membrane protein</topology>
    </subcellularLocation>
</comment>
<dbReference type="EMBL" id="BMAT01000660">
    <property type="protein sequence ID" value="GFR70591.1"/>
    <property type="molecule type" value="Genomic_DNA"/>
</dbReference>
<gene>
    <name evidence="9" type="ORF">ElyMa_000332500</name>
</gene>
<evidence type="ECO:0000256" key="7">
    <source>
        <dbReference type="SAM" id="MobiDB-lite"/>
    </source>
</evidence>
<dbReference type="PANTHER" id="PTHR22914">
    <property type="entry name" value="CHITIN SYNTHASE"/>
    <property type="match status" value="1"/>
</dbReference>
<dbReference type="GO" id="GO:0006031">
    <property type="term" value="P:chitin biosynthetic process"/>
    <property type="evidence" value="ECO:0007669"/>
    <property type="project" value="TreeGrafter"/>
</dbReference>
<feature type="compositionally biased region" description="Polar residues" evidence="7">
    <location>
        <begin position="806"/>
        <end position="822"/>
    </location>
</feature>
<evidence type="ECO:0000313" key="10">
    <source>
        <dbReference type="Proteomes" id="UP000762676"/>
    </source>
</evidence>
<dbReference type="AlphaFoldDB" id="A0AAV4FC33"/>
<dbReference type="Pfam" id="PF03142">
    <property type="entry name" value="Chitin_synth_2"/>
    <property type="match status" value="1"/>
</dbReference>
<feature type="region of interest" description="Disordered" evidence="7">
    <location>
        <begin position="806"/>
        <end position="837"/>
    </location>
</feature>
<dbReference type="InterPro" id="IPR029044">
    <property type="entry name" value="Nucleotide-diphossugar_trans"/>
</dbReference>
<feature type="region of interest" description="Disordered" evidence="7">
    <location>
        <begin position="938"/>
        <end position="969"/>
    </location>
</feature>
<feature type="transmembrane region" description="Helical" evidence="8">
    <location>
        <begin position="502"/>
        <end position="523"/>
    </location>
</feature>
<sequence>MTAGEDRWLCTLLLQQGYRVEYCAAADALTYCPEGFNEFYNQRRRWTPSTMANILDLLSSWRLLIQTNENFSALYVLYQLLLFASSLLTPATIFLLIVGAFNTAFQQVDLVEALFINLSPVLLFLILCFLTKSKVQLAVASVLSIGYALLMMVVVVGLVLEMKKDGICAPTTIFTICITSMFIIAALMHPLEFSNLFHGLLYLLAVPSTSMLLMIYSIANLNVVAWGTREVTDTQLQADQEAKASRKMSQGKLQSFMKLFHLGGDGQSTEDSDFGFSCGNLFRCLWCPREKPDPALANTTAILEKLETMEKTLAALTGEASGGSEVAIEPADVTASVDSGQGSCSVTGQDTADKEPSTEGATIQAVDTASQESGMDNVKQNPLFRETVSPYEAQYSPFWIQDPTLGRGNIRYLGTEEVRFWREVIDRYLHPVVMDKQKQQQLEDDLRLLRNKFSLMFLLLNALFVVVVFALQYTNAEEEGDGLAIPLPCKNDEGKNLTLEPISLIFMAIFGIALLVQFLAMFFHRMGTFLHIISSTEVNCMKLNQSELAAMDISDKLELVQQMTTFQDDDEDTRSDITSTSRDTAADESSSNTDESPKLGRRRTVIRLTKKRSRQEQKGSNLGNKFMERYLRLAKELRSERVSVRSRHRRNSSKKKRKSRRAIEAIEKSDKSSVLLKAHKWQNIHRARTGKSSVSIDAMNDDPWVTLVKGVFSQSRTSLNTITEDDYRSPQRRKNTWSSGDLSAVPNSTRGGGAHLSWVERERNKLGNPTAYPGNSLGLSNRRTSFGGRRSGSFNVLSSVKEVTSTPGSSVTEIHSTAGGNRSHTDADNRSPTLGVGGKNKARRVVINSDVISSTISADSDEVVVDNPVYISHGDASASIFDYDVIEMSALEKPKVSEISVEISEIGIEPAASRHNSEGSVALDSVFESVDVIVHKNSTSTDNVMGDKGSEKKDSDKDDEDLASGGSTDTFNATLTYSPALVAASVAQTPPPICFNPQQMDAAASKCYSDQGLVLHMPLDPRNLDNIKDAALKNQMTHSPEAVCKNTAAYDAAIHCSLQLSLSCTMPGYENYLPSESNLKTAQNVMCSNQHLIDHLCTVNQTHDMVDCGHRKYGEMSVADAMDPYKSTCLAYIHAEECLEEEVSECGQATVEIHKQLNQLNAPVICQGGSSIGK</sequence>
<dbReference type="InterPro" id="IPR004835">
    <property type="entry name" value="Chitin_synth"/>
</dbReference>
<feature type="region of interest" description="Disordered" evidence="7">
    <location>
        <begin position="725"/>
        <end position="754"/>
    </location>
</feature>
<dbReference type="GO" id="GO:0071944">
    <property type="term" value="C:cell periphery"/>
    <property type="evidence" value="ECO:0007669"/>
    <property type="project" value="TreeGrafter"/>
</dbReference>
<keyword evidence="4 8" id="KW-0812">Transmembrane</keyword>
<keyword evidence="10" id="KW-1185">Reference proteome</keyword>
<evidence type="ECO:0000256" key="3">
    <source>
        <dbReference type="ARBA" id="ARBA00022676"/>
    </source>
</evidence>
<dbReference type="EC" id="2.4.1.16" evidence="2"/>
<evidence type="ECO:0000256" key="6">
    <source>
        <dbReference type="ARBA" id="ARBA00023136"/>
    </source>
</evidence>
<feature type="transmembrane region" description="Helical" evidence="8">
    <location>
        <begin position="113"/>
        <end position="132"/>
    </location>
</feature>
<reference evidence="9 10" key="1">
    <citation type="journal article" date="2021" name="Elife">
        <title>Chloroplast acquisition without the gene transfer in kleptoplastic sea slugs, Plakobranchus ocellatus.</title>
        <authorList>
            <person name="Maeda T."/>
            <person name="Takahashi S."/>
            <person name="Yoshida T."/>
            <person name="Shimamura S."/>
            <person name="Takaki Y."/>
            <person name="Nagai Y."/>
            <person name="Toyoda A."/>
            <person name="Suzuki Y."/>
            <person name="Arimoto A."/>
            <person name="Ishii H."/>
            <person name="Satoh N."/>
            <person name="Nishiyama T."/>
            <person name="Hasebe M."/>
            <person name="Maruyama T."/>
            <person name="Minagawa J."/>
            <person name="Obokata J."/>
            <person name="Shigenobu S."/>
        </authorList>
    </citation>
    <scope>NUCLEOTIDE SEQUENCE [LARGE SCALE GENOMIC DNA]</scope>
</reference>
<feature type="compositionally biased region" description="Polar residues" evidence="7">
    <location>
        <begin position="359"/>
        <end position="377"/>
    </location>
</feature>
<dbReference type="Proteomes" id="UP000762676">
    <property type="component" value="Unassembled WGS sequence"/>
</dbReference>
<feature type="compositionally biased region" description="Basic residues" evidence="7">
    <location>
        <begin position="644"/>
        <end position="660"/>
    </location>
</feature>
<feature type="compositionally biased region" description="Polar residues" evidence="7">
    <location>
        <begin position="736"/>
        <end position="749"/>
    </location>
</feature>
<feature type="transmembrane region" description="Helical" evidence="8">
    <location>
        <begin position="76"/>
        <end position="101"/>
    </location>
</feature>
<feature type="compositionally biased region" description="Polar residues" evidence="7">
    <location>
        <begin position="336"/>
        <end position="350"/>
    </location>
</feature>
<evidence type="ECO:0000256" key="8">
    <source>
        <dbReference type="SAM" id="Phobius"/>
    </source>
</evidence>
<dbReference type="GO" id="GO:0004100">
    <property type="term" value="F:chitin synthase activity"/>
    <property type="evidence" value="ECO:0007669"/>
    <property type="project" value="UniProtKB-EC"/>
</dbReference>
<dbReference type="SUPFAM" id="SSF53448">
    <property type="entry name" value="Nucleotide-diphospho-sugar transferases"/>
    <property type="match status" value="1"/>
</dbReference>
<evidence type="ECO:0000256" key="4">
    <source>
        <dbReference type="ARBA" id="ARBA00022692"/>
    </source>
</evidence>
<evidence type="ECO:0000256" key="2">
    <source>
        <dbReference type="ARBA" id="ARBA00012543"/>
    </source>
</evidence>